<evidence type="ECO:0000313" key="11">
    <source>
        <dbReference type="EMBL" id="KAK3913696.1"/>
    </source>
</evidence>
<name>A0AAE1H3S8_9NEOP</name>
<sequence>MAEADNSTAPRLLADGELRDLRDNIDDVFLIGNGIVVVLMQAGFTCLEAGSVRSKNVTNIVLKNVLDMFISGVLYWLVGFALAFGSGAGPLGSFFGGSLWAGVGVGGPGQPRMSKWFFQFTFAATAATIISGAVAERCRFVTYLCYSATISGLVYPTVSHWAWHPDGWLSALGFRDFAGSGVVHLLGGACALAGCVFLGPRRGRFVGGEVQDLAGHSTPLTGVGALILAAGFLGFNGGSQGSITAPGDGVAVSTAVVNTVLSGAGGALCGLFAVRVGALSSPAWGFAVPTNAMLAGMVSVCGAVNSLAMWAAVLTGVVGAVFFLALHSLLLRLQVDDPLDAAPVHLGAGLWGLFAGPLLSPDGVLHAVTKESLMYLACNAAGALAILVWSLCCSAVMFTILRVSGLLRVSEDEELKGLDVSVHKEPGYPASAWLDSGLPGLGLGLGLHAPNANQGAPPPHKFNRQDRPPGTPLHRFTERL</sequence>
<evidence type="ECO:0000256" key="6">
    <source>
        <dbReference type="ARBA" id="ARBA00023136"/>
    </source>
</evidence>
<dbReference type="InterPro" id="IPR018047">
    <property type="entry name" value="Ammonium_transpt_CS"/>
</dbReference>
<accession>A0AAE1H3S8</accession>
<feature type="transmembrane region" description="Helical" evidence="8">
    <location>
        <begin position="380"/>
        <end position="401"/>
    </location>
</feature>
<dbReference type="GO" id="GO:0097272">
    <property type="term" value="P:ammonium homeostasis"/>
    <property type="evidence" value="ECO:0007669"/>
    <property type="project" value="TreeGrafter"/>
</dbReference>
<evidence type="ECO:0000256" key="2">
    <source>
        <dbReference type="ARBA" id="ARBA00005887"/>
    </source>
</evidence>
<dbReference type="AlphaFoldDB" id="A0AAE1H3S8"/>
<reference evidence="11" key="2">
    <citation type="journal article" date="2023" name="BMC Genomics">
        <title>Pest status, molecular evolution, and epigenetic factors derived from the genome assembly of Frankliniella fusca, a thysanopteran phytovirus vector.</title>
        <authorList>
            <person name="Catto M.A."/>
            <person name="Labadie P.E."/>
            <person name="Jacobson A.L."/>
            <person name="Kennedy G.G."/>
            <person name="Srinivasan R."/>
            <person name="Hunt B.G."/>
        </authorList>
    </citation>
    <scope>NUCLEOTIDE SEQUENCE</scope>
    <source>
        <strain evidence="11">PL_HMW_Pooled</strain>
    </source>
</reference>
<keyword evidence="3 8" id="KW-0813">Transport</keyword>
<feature type="region of interest" description="Disordered" evidence="9">
    <location>
        <begin position="454"/>
        <end position="480"/>
    </location>
</feature>
<dbReference type="EMBL" id="JAHWGI010000335">
    <property type="protein sequence ID" value="KAK3913696.1"/>
    <property type="molecule type" value="Genomic_DNA"/>
</dbReference>
<evidence type="ECO:0000256" key="9">
    <source>
        <dbReference type="SAM" id="MobiDB-lite"/>
    </source>
</evidence>
<keyword evidence="4 8" id="KW-0812">Transmembrane</keyword>
<feature type="domain" description="Ammonium transporter AmtB-like" evidence="10">
    <location>
        <begin position="29"/>
        <end position="428"/>
    </location>
</feature>
<evidence type="ECO:0000256" key="5">
    <source>
        <dbReference type="ARBA" id="ARBA00022989"/>
    </source>
</evidence>
<evidence type="ECO:0000259" key="10">
    <source>
        <dbReference type="Pfam" id="PF00909"/>
    </source>
</evidence>
<dbReference type="InterPro" id="IPR024041">
    <property type="entry name" value="NH4_transpt_AmtB-like_dom"/>
</dbReference>
<dbReference type="GO" id="GO:0005886">
    <property type="term" value="C:plasma membrane"/>
    <property type="evidence" value="ECO:0007669"/>
    <property type="project" value="UniProtKB-SubCell"/>
</dbReference>
<feature type="transmembrane region" description="Helical" evidence="8">
    <location>
        <begin position="178"/>
        <end position="199"/>
    </location>
</feature>
<organism evidence="11 12">
    <name type="scientific">Frankliniella fusca</name>
    <dbReference type="NCBI Taxonomy" id="407009"/>
    <lineage>
        <taxon>Eukaryota</taxon>
        <taxon>Metazoa</taxon>
        <taxon>Ecdysozoa</taxon>
        <taxon>Arthropoda</taxon>
        <taxon>Hexapoda</taxon>
        <taxon>Insecta</taxon>
        <taxon>Pterygota</taxon>
        <taxon>Neoptera</taxon>
        <taxon>Paraneoptera</taxon>
        <taxon>Thysanoptera</taxon>
        <taxon>Terebrantia</taxon>
        <taxon>Thripoidea</taxon>
        <taxon>Thripidae</taxon>
        <taxon>Frankliniella</taxon>
    </lineage>
</organism>
<evidence type="ECO:0000256" key="8">
    <source>
        <dbReference type="RuleBase" id="RU362002"/>
    </source>
</evidence>
<feature type="transmembrane region" description="Helical" evidence="8">
    <location>
        <begin position="250"/>
        <end position="274"/>
    </location>
</feature>
<evidence type="ECO:0000256" key="1">
    <source>
        <dbReference type="ARBA" id="ARBA00004141"/>
    </source>
</evidence>
<dbReference type="Pfam" id="PF00909">
    <property type="entry name" value="Ammonium_transp"/>
    <property type="match status" value="1"/>
</dbReference>
<gene>
    <name evidence="11" type="ORF">KUF71_023153</name>
</gene>
<dbReference type="Gene3D" id="1.10.3430.10">
    <property type="entry name" value="Ammonium transporter AmtB like domains"/>
    <property type="match status" value="1"/>
</dbReference>
<comment type="similarity">
    <text evidence="2 8">Belongs to the ammonia transporter channel (TC 1.A.11.2) family.</text>
</comment>
<keyword evidence="6 8" id="KW-0472">Membrane</keyword>
<evidence type="ECO:0000256" key="3">
    <source>
        <dbReference type="ARBA" id="ARBA00022448"/>
    </source>
</evidence>
<dbReference type="InterPro" id="IPR001905">
    <property type="entry name" value="Ammonium_transpt"/>
</dbReference>
<keyword evidence="5 8" id="KW-1133">Transmembrane helix</keyword>
<feature type="transmembrane region" description="Helical" evidence="8">
    <location>
        <begin position="311"/>
        <end position="330"/>
    </location>
</feature>
<keyword evidence="12" id="KW-1185">Reference proteome</keyword>
<protein>
    <recommendedName>
        <fullName evidence="8">Ammonium transporter</fullName>
    </recommendedName>
</protein>
<dbReference type="Proteomes" id="UP001219518">
    <property type="component" value="Unassembled WGS sequence"/>
</dbReference>
<comment type="caution">
    <text evidence="11">The sequence shown here is derived from an EMBL/GenBank/DDBJ whole genome shotgun (WGS) entry which is preliminary data.</text>
</comment>
<dbReference type="InterPro" id="IPR029020">
    <property type="entry name" value="Ammonium/urea_transptr"/>
</dbReference>
<evidence type="ECO:0000313" key="12">
    <source>
        <dbReference type="Proteomes" id="UP001219518"/>
    </source>
</evidence>
<keyword evidence="7 8" id="KW-0924">Ammonia transport</keyword>
<feature type="transmembrane region" description="Helical" evidence="8">
    <location>
        <begin position="140"/>
        <end position="158"/>
    </location>
</feature>
<feature type="transmembrane region" description="Helical" evidence="8">
    <location>
        <begin position="220"/>
        <end position="238"/>
    </location>
</feature>
<dbReference type="PANTHER" id="PTHR11730:SF6">
    <property type="entry name" value="AMMONIUM TRANSPORTER"/>
    <property type="match status" value="1"/>
</dbReference>
<dbReference type="PANTHER" id="PTHR11730">
    <property type="entry name" value="AMMONIUM TRANSPORTER"/>
    <property type="match status" value="1"/>
</dbReference>
<evidence type="ECO:0000256" key="4">
    <source>
        <dbReference type="ARBA" id="ARBA00022692"/>
    </source>
</evidence>
<feature type="transmembrane region" description="Helical" evidence="8">
    <location>
        <begin position="73"/>
        <end position="96"/>
    </location>
</feature>
<dbReference type="GO" id="GO:0008519">
    <property type="term" value="F:ammonium channel activity"/>
    <property type="evidence" value="ECO:0007669"/>
    <property type="project" value="InterPro"/>
</dbReference>
<feature type="transmembrane region" description="Helical" evidence="8">
    <location>
        <begin position="116"/>
        <end position="135"/>
    </location>
</feature>
<dbReference type="PROSITE" id="PS01219">
    <property type="entry name" value="AMMONIUM_TRANSP"/>
    <property type="match status" value="1"/>
</dbReference>
<evidence type="ECO:0000256" key="7">
    <source>
        <dbReference type="ARBA" id="ARBA00023177"/>
    </source>
</evidence>
<feature type="transmembrane region" description="Helical" evidence="8">
    <location>
        <begin position="28"/>
        <end position="52"/>
    </location>
</feature>
<feature type="transmembrane region" description="Helical" evidence="8">
    <location>
        <begin position="286"/>
        <end position="305"/>
    </location>
</feature>
<reference evidence="11" key="1">
    <citation type="submission" date="2021-07" db="EMBL/GenBank/DDBJ databases">
        <authorList>
            <person name="Catto M.A."/>
            <person name="Jacobson A."/>
            <person name="Kennedy G."/>
            <person name="Labadie P."/>
            <person name="Hunt B.G."/>
            <person name="Srinivasan R."/>
        </authorList>
    </citation>
    <scope>NUCLEOTIDE SEQUENCE</scope>
    <source>
        <strain evidence="11">PL_HMW_Pooled</strain>
        <tissue evidence="11">Head</tissue>
    </source>
</reference>
<dbReference type="NCBIfam" id="TIGR00836">
    <property type="entry name" value="amt"/>
    <property type="match status" value="1"/>
</dbReference>
<proteinExistence type="inferred from homology"/>
<comment type="subcellular location">
    <subcellularLocation>
        <location evidence="8">Cell membrane</location>
        <topology evidence="8">Multi-pass membrane protein</topology>
    </subcellularLocation>
    <subcellularLocation>
        <location evidence="1">Membrane</location>
        <topology evidence="1">Multi-pass membrane protein</topology>
    </subcellularLocation>
</comment>
<dbReference type="SUPFAM" id="SSF111352">
    <property type="entry name" value="Ammonium transporter"/>
    <property type="match status" value="1"/>
</dbReference>